<dbReference type="Pfam" id="PF03724">
    <property type="entry name" value="META"/>
    <property type="match status" value="2"/>
</dbReference>
<dbReference type="InterPro" id="IPR053147">
    <property type="entry name" value="Hsp_HslJ-like"/>
</dbReference>
<feature type="domain" description="DUF306" evidence="1">
    <location>
        <begin position="55"/>
        <end position="139"/>
    </location>
</feature>
<dbReference type="EMBL" id="BAAANY010000058">
    <property type="protein sequence ID" value="GAA1723573.1"/>
    <property type="molecule type" value="Genomic_DNA"/>
</dbReference>
<dbReference type="PROSITE" id="PS51257">
    <property type="entry name" value="PROKAR_LIPOPROTEIN"/>
    <property type="match status" value="1"/>
</dbReference>
<dbReference type="InterPro" id="IPR038670">
    <property type="entry name" value="HslJ-like_sf"/>
</dbReference>
<dbReference type="PANTHER" id="PTHR35535:SF2">
    <property type="entry name" value="DUF306 DOMAIN-CONTAINING PROTEIN"/>
    <property type="match status" value="1"/>
</dbReference>
<dbReference type="RefSeq" id="WP_163572142.1">
    <property type="nucleotide sequence ID" value="NZ_BAAANY010000058.1"/>
</dbReference>
<organism evidence="2 3">
    <name type="scientific">Fodinicola feengrottensis</name>
    <dbReference type="NCBI Taxonomy" id="435914"/>
    <lineage>
        <taxon>Bacteria</taxon>
        <taxon>Bacillati</taxon>
        <taxon>Actinomycetota</taxon>
        <taxon>Actinomycetes</taxon>
        <taxon>Mycobacteriales</taxon>
        <taxon>Fodinicola</taxon>
    </lineage>
</organism>
<dbReference type="PANTHER" id="PTHR35535">
    <property type="entry name" value="HEAT SHOCK PROTEIN HSLJ"/>
    <property type="match status" value="1"/>
</dbReference>
<sequence length="275" mass="28161">MPRLIGMKGAKLLIGVVAVTLLAGCGGKTVGTGQSVVGRTFLSTGVTENGKARTLVAGTKITLTFTPDGRLLANAGCNTISGPVTLTDGHLDLATSGITEMGCQQAGAYEQDAWLSKLLGQRPTWQLTDSALVITTATTRIDLTDRRQVDPDRELTGTQWTVDTVISGTTASSAIGAKRAQLTFANGRVTGTTGCNSLGGTATVSGPAIHFGAGPITTKMACADDLMSLERNVLAVLRGDVTYKIEAGRLTLTNLSGAGLQLTAAGPTPSASPSR</sequence>
<reference evidence="2 3" key="1">
    <citation type="journal article" date="2019" name="Int. J. Syst. Evol. Microbiol.">
        <title>The Global Catalogue of Microorganisms (GCM) 10K type strain sequencing project: providing services to taxonomists for standard genome sequencing and annotation.</title>
        <authorList>
            <consortium name="The Broad Institute Genomics Platform"/>
            <consortium name="The Broad Institute Genome Sequencing Center for Infectious Disease"/>
            <person name="Wu L."/>
            <person name="Ma J."/>
        </authorList>
    </citation>
    <scope>NUCLEOTIDE SEQUENCE [LARGE SCALE GENOMIC DNA]</scope>
    <source>
        <strain evidence="2 3">JCM 14718</strain>
    </source>
</reference>
<evidence type="ECO:0000313" key="3">
    <source>
        <dbReference type="Proteomes" id="UP001500618"/>
    </source>
</evidence>
<evidence type="ECO:0000259" key="1">
    <source>
        <dbReference type="Pfam" id="PF03724"/>
    </source>
</evidence>
<gene>
    <name evidence="2" type="ORF">GCM10009765_84450</name>
</gene>
<dbReference type="InterPro" id="IPR005184">
    <property type="entry name" value="DUF306_Meta_HslJ"/>
</dbReference>
<dbReference type="Gene3D" id="2.40.128.270">
    <property type="match status" value="2"/>
</dbReference>
<comment type="caution">
    <text evidence="2">The sequence shown here is derived from an EMBL/GenBank/DDBJ whole genome shotgun (WGS) entry which is preliminary data.</text>
</comment>
<accession>A0ABN2JDQ6</accession>
<feature type="domain" description="DUF306" evidence="1">
    <location>
        <begin position="153"/>
        <end position="259"/>
    </location>
</feature>
<name>A0ABN2JDQ6_9ACTN</name>
<proteinExistence type="predicted"/>
<dbReference type="Proteomes" id="UP001500618">
    <property type="component" value="Unassembled WGS sequence"/>
</dbReference>
<protein>
    <recommendedName>
        <fullName evidence="1">DUF306 domain-containing protein</fullName>
    </recommendedName>
</protein>
<keyword evidence="3" id="KW-1185">Reference proteome</keyword>
<evidence type="ECO:0000313" key="2">
    <source>
        <dbReference type="EMBL" id="GAA1723573.1"/>
    </source>
</evidence>